<reference evidence="9" key="1">
    <citation type="submission" date="2018-01" db="EMBL/GenBank/DDBJ databases">
        <title>An insight into the sialome of Amazonian anophelines.</title>
        <authorList>
            <person name="Ribeiro J.M."/>
            <person name="Scarpassa V."/>
            <person name="Calvo E."/>
        </authorList>
    </citation>
    <scope>NUCLEOTIDE SEQUENCE</scope>
    <source>
        <tissue evidence="9">Salivary glands</tissue>
    </source>
</reference>
<evidence type="ECO:0000256" key="5">
    <source>
        <dbReference type="ARBA" id="ARBA00023157"/>
    </source>
</evidence>
<dbReference type="InterPro" id="IPR029058">
    <property type="entry name" value="AB_hydrolase_fold"/>
</dbReference>
<evidence type="ECO:0000256" key="6">
    <source>
        <dbReference type="ARBA" id="ARBA00023180"/>
    </source>
</evidence>
<dbReference type="PANTHER" id="PTHR43142">
    <property type="entry name" value="CARBOXYLIC ESTER HYDROLASE"/>
    <property type="match status" value="1"/>
</dbReference>
<dbReference type="GO" id="GO:0052689">
    <property type="term" value="F:carboxylic ester hydrolase activity"/>
    <property type="evidence" value="ECO:0007669"/>
    <property type="project" value="UniProtKB-KW"/>
</dbReference>
<name>A0A2M3YZD4_9DIPT</name>
<evidence type="ECO:0000256" key="3">
    <source>
        <dbReference type="ARBA" id="ARBA00022487"/>
    </source>
</evidence>
<keyword evidence="4 7" id="KW-0378">Hydrolase</keyword>
<evidence type="ECO:0000313" key="9">
    <source>
        <dbReference type="EMBL" id="MBW21639.1"/>
    </source>
</evidence>
<comment type="similarity">
    <text evidence="1 7">Belongs to the type-B carboxylesterase/lipase family.</text>
</comment>
<dbReference type="PANTHER" id="PTHR43142:SF1">
    <property type="entry name" value="CARBOXYLIC ESTER HYDROLASE"/>
    <property type="match status" value="1"/>
</dbReference>
<keyword evidence="5" id="KW-1015">Disulfide bond</keyword>
<dbReference type="InterPro" id="IPR002168">
    <property type="entry name" value="Lipase_GDXG_HIS_AS"/>
</dbReference>
<dbReference type="FunFam" id="3.40.50.1820:FF:000092">
    <property type="entry name" value="Carboxylic ester hydrolase"/>
    <property type="match status" value="1"/>
</dbReference>
<dbReference type="EC" id="3.1.1.-" evidence="7"/>
<dbReference type="Gene3D" id="3.40.50.1820">
    <property type="entry name" value="alpha/beta hydrolase"/>
    <property type="match status" value="1"/>
</dbReference>
<evidence type="ECO:0000256" key="4">
    <source>
        <dbReference type="ARBA" id="ARBA00022801"/>
    </source>
</evidence>
<keyword evidence="6" id="KW-0325">Glycoprotein</keyword>
<dbReference type="Pfam" id="PF00135">
    <property type="entry name" value="COesterase"/>
    <property type="match status" value="1"/>
</dbReference>
<protein>
    <recommendedName>
        <fullName evidence="7">Carboxylic ester hydrolase</fullName>
        <ecNumber evidence="7">3.1.1.-</ecNumber>
    </recommendedName>
</protein>
<dbReference type="EMBL" id="GGFM01000888">
    <property type="protein sequence ID" value="MBW21639.1"/>
    <property type="molecule type" value="Transcribed_RNA"/>
</dbReference>
<dbReference type="InterPro" id="IPR019826">
    <property type="entry name" value="Carboxylesterase_B_AS"/>
</dbReference>
<dbReference type="AlphaFoldDB" id="A0A2M3YZD4"/>
<dbReference type="PROSITE" id="PS01173">
    <property type="entry name" value="LIPASE_GDXG_HIS"/>
    <property type="match status" value="1"/>
</dbReference>
<feature type="domain" description="Carboxylesterase type B" evidence="8">
    <location>
        <begin position="36"/>
        <end position="562"/>
    </location>
</feature>
<sequence length="578" mass="64837">MHRFVAAVLRLVVALVSGWWARFCLRFRSPSTICTVTIGPGKLRGVTVTAKGIRYHYFKGIRYAEPPIGDLRFKPPVPLKTFAQPVVDCFVEGSRCLQYDQILKVLIGSEDGLFLNVYTPELPGDGSRRGQPINLPVLVYIHGGGFTCGSGDAFLYDPVYFVQRRVVIVTFNYRLGPLGFLSFPEAGVAGNAGLKDQLLVLRWVREHISAFGGNPDNVTLVGESAGAKSAYLHYLSPVSRQYFHRVICQSGVVCSDFALQVEPTLKARKLAACVGFRGSSDVKALESLMNAPAKQLIKHQLQTLHESERYQELQFPFRPVVEANEPGAIVTQHPQDALRSVLLPPIPIITGCNSAEGIMAYANAKNHLNEYNDQPERLLPPWLLLPSTIRTEVALKVKGFYFGDEPVSRRTVVQLLDLLSDNEYVTATLTAAELMARHQPLVPHYAYYFTFDGRFGNLKQLLNLSHLRGVSHGDDVFYMFHSALNATLEQDADEHRVRDALVTMWTNFARHGNPTPAETDKNHVTWEPVEPCDGNDFRFRCLQIDRTLKMISNPTEKRSQFWRMLIHRYGDGSRGFSS</sequence>
<evidence type="ECO:0000256" key="7">
    <source>
        <dbReference type="RuleBase" id="RU361235"/>
    </source>
</evidence>
<dbReference type="InterPro" id="IPR002018">
    <property type="entry name" value="CarbesteraseB"/>
</dbReference>
<proteinExistence type="inferred from homology"/>
<dbReference type="SUPFAM" id="SSF53474">
    <property type="entry name" value="alpha/beta-Hydrolases"/>
    <property type="match status" value="1"/>
</dbReference>
<organism evidence="9">
    <name type="scientific">Anopheles braziliensis</name>
    <dbReference type="NCBI Taxonomy" id="58242"/>
    <lineage>
        <taxon>Eukaryota</taxon>
        <taxon>Metazoa</taxon>
        <taxon>Ecdysozoa</taxon>
        <taxon>Arthropoda</taxon>
        <taxon>Hexapoda</taxon>
        <taxon>Insecta</taxon>
        <taxon>Pterygota</taxon>
        <taxon>Neoptera</taxon>
        <taxon>Endopterygota</taxon>
        <taxon>Diptera</taxon>
        <taxon>Nematocera</taxon>
        <taxon>Culicoidea</taxon>
        <taxon>Culicidae</taxon>
        <taxon>Anophelinae</taxon>
        <taxon>Anopheles</taxon>
    </lineage>
</organism>
<evidence type="ECO:0000256" key="1">
    <source>
        <dbReference type="ARBA" id="ARBA00005964"/>
    </source>
</evidence>
<keyword evidence="3" id="KW-0719">Serine esterase</keyword>
<comment type="similarity">
    <text evidence="2">Belongs to the 'GDXG' lipolytic enzyme family.</text>
</comment>
<evidence type="ECO:0000256" key="2">
    <source>
        <dbReference type="ARBA" id="ARBA00010515"/>
    </source>
</evidence>
<accession>A0A2M3YZD4</accession>
<evidence type="ECO:0000259" key="8">
    <source>
        <dbReference type="Pfam" id="PF00135"/>
    </source>
</evidence>
<dbReference type="PROSITE" id="PS00122">
    <property type="entry name" value="CARBOXYLESTERASE_B_1"/>
    <property type="match status" value="1"/>
</dbReference>